<dbReference type="InterPro" id="IPR006074">
    <property type="entry name" value="GTP1-OBG_CS"/>
</dbReference>
<evidence type="ECO:0000256" key="2">
    <source>
        <dbReference type="ARBA" id="ARBA00023134"/>
    </source>
</evidence>
<reference evidence="4 5" key="1">
    <citation type="journal article" date="2017" name="Int. J. Parasitol.">
        <title>The genome of the protozoan parasite Cystoisospora suis and a reverse vaccinology approach to identify vaccine candidates.</title>
        <authorList>
            <person name="Palmieri N."/>
            <person name="Shrestha A."/>
            <person name="Ruttkowski B."/>
            <person name="Beck T."/>
            <person name="Vogl C."/>
            <person name="Tomley F."/>
            <person name="Blake D.P."/>
            <person name="Joachim A."/>
        </authorList>
    </citation>
    <scope>NUCLEOTIDE SEQUENCE [LARGE SCALE GENOMIC DNA]</scope>
    <source>
        <strain evidence="4 5">Wien I</strain>
    </source>
</reference>
<dbReference type="PANTHER" id="PTHR43127">
    <property type="entry name" value="DEVELOPMENTALLY-REGULATED GTP-BINDING PROTEIN 2"/>
    <property type="match status" value="1"/>
</dbReference>
<keyword evidence="2" id="KW-0342">GTP-binding</keyword>
<dbReference type="PROSITE" id="PS51710">
    <property type="entry name" value="G_OBG"/>
    <property type="match status" value="1"/>
</dbReference>
<dbReference type="PROSITE" id="PS00905">
    <property type="entry name" value="GTP1_OBG"/>
    <property type="match status" value="1"/>
</dbReference>
<keyword evidence="1" id="KW-0547">Nucleotide-binding</keyword>
<protein>
    <submittedName>
        <fullName evidence="4">Gtp-binding</fullName>
    </submittedName>
</protein>
<feature type="domain" description="OBG-type G" evidence="3">
    <location>
        <begin position="64"/>
        <end position="212"/>
    </location>
</feature>
<keyword evidence="5" id="KW-1185">Reference proteome</keyword>
<dbReference type="GO" id="GO:0005525">
    <property type="term" value="F:GTP binding"/>
    <property type="evidence" value="ECO:0007669"/>
    <property type="project" value="UniProtKB-KW"/>
</dbReference>
<dbReference type="VEuPathDB" id="ToxoDB:CSUI_001782"/>
<dbReference type="SUPFAM" id="SSF52540">
    <property type="entry name" value="P-loop containing nucleoside triphosphate hydrolases"/>
    <property type="match status" value="1"/>
</dbReference>
<name>A0A2C6LAK7_9APIC</name>
<dbReference type="InterPro" id="IPR005225">
    <property type="entry name" value="Small_GTP-bd"/>
</dbReference>
<dbReference type="EMBL" id="MIGC01000708">
    <property type="protein sequence ID" value="PHJ24378.1"/>
    <property type="molecule type" value="Genomic_DNA"/>
</dbReference>
<sequence length="212" mass="22927">MGILERIKEIEAEMARTQKNKATEHHLGSLKAKLARLRSQLLEPPKGGGGGKGEGFDVARQGDARVCMIGFPSVGKSTLLNSLTATSSQPTIMTLSGRKDTSEDGKEEIKERSAVGAYEFTTLCCQPSVFFVNNAKIQLLDLPGIIEGAAEGRGRGRQVIAVAHSCDLILVILDATKDDRQQQLLTKYDDRPRRGAFLLPLAPFYAVSPTSS</sequence>
<proteinExistence type="predicted"/>
<dbReference type="RefSeq" id="XP_067926051.1">
    <property type="nucleotide sequence ID" value="XM_068061986.1"/>
</dbReference>
<dbReference type="InterPro" id="IPR031167">
    <property type="entry name" value="G_OBG"/>
</dbReference>
<evidence type="ECO:0000313" key="5">
    <source>
        <dbReference type="Proteomes" id="UP000221165"/>
    </source>
</evidence>
<accession>A0A2C6LAK7</accession>
<dbReference type="GO" id="GO:0003924">
    <property type="term" value="F:GTPase activity"/>
    <property type="evidence" value="ECO:0007669"/>
    <property type="project" value="InterPro"/>
</dbReference>
<dbReference type="Proteomes" id="UP000221165">
    <property type="component" value="Unassembled WGS sequence"/>
</dbReference>
<dbReference type="NCBIfam" id="TIGR00231">
    <property type="entry name" value="small_GTP"/>
    <property type="match status" value="1"/>
</dbReference>
<dbReference type="InterPro" id="IPR045001">
    <property type="entry name" value="DRG"/>
</dbReference>
<dbReference type="AlphaFoldDB" id="A0A2C6LAK7"/>
<dbReference type="Gene3D" id="3.40.50.300">
    <property type="entry name" value="P-loop containing nucleotide triphosphate hydrolases"/>
    <property type="match status" value="1"/>
</dbReference>
<dbReference type="GeneID" id="94425197"/>
<dbReference type="InterPro" id="IPR006073">
    <property type="entry name" value="GTP-bd"/>
</dbReference>
<dbReference type="Pfam" id="PF01926">
    <property type="entry name" value="MMR_HSR1"/>
    <property type="match status" value="1"/>
</dbReference>
<evidence type="ECO:0000313" key="4">
    <source>
        <dbReference type="EMBL" id="PHJ24378.1"/>
    </source>
</evidence>
<dbReference type="InterPro" id="IPR027417">
    <property type="entry name" value="P-loop_NTPase"/>
</dbReference>
<evidence type="ECO:0000259" key="3">
    <source>
        <dbReference type="PROSITE" id="PS51710"/>
    </source>
</evidence>
<comment type="caution">
    <text evidence="4">The sequence shown here is derived from an EMBL/GenBank/DDBJ whole genome shotgun (WGS) entry which is preliminary data.</text>
</comment>
<organism evidence="4 5">
    <name type="scientific">Cystoisospora suis</name>
    <dbReference type="NCBI Taxonomy" id="483139"/>
    <lineage>
        <taxon>Eukaryota</taxon>
        <taxon>Sar</taxon>
        <taxon>Alveolata</taxon>
        <taxon>Apicomplexa</taxon>
        <taxon>Conoidasida</taxon>
        <taxon>Coccidia</taxon>
        <taxon>Eucoccidiorida</taxon>
        <taxon>Eimeriorina</taxon>
        <taxon>Sarcocystidae</taxon>
        <taxon>Cystoisospora</taxon>
    </lineage>
</organism>
<evidence type="ECO:0000256" key="1">
    <source>
        <dbReference type="ARBA" id="ARBA00022741"/>
    </source>
</evidence>
<dbReference type="PRINTS" id="PR00326">
    <property type="entry name" value="GTP1OBG"/>
</dbReference>
<dbReference type="OrthoDB" id="1708588at2759"/>
<gene>
    <name evidence="4" type="ORF">CSUI_001782</name>
</gene>